<evidence type="ECO:0000313" key="2">
    <source>
        <dbReference type="EMBL" id="RQW95193.1"/>
    </source>
</evidence>
<proteinExistence type="predicted"/>
<accession>A0A3N9W308</accession>
<comment type="caution">
    <text evidence="2">The sequence shown here is derived from an EMBL/GenBank/DDBJ whole genome shotgun (WGS) entry which is preliminary data.</text>
</comment>
<dbReference type="EMBL" id="QGSZ01000365">
    <property type="protein sequence ID" value="RQW95193.1"/>
    <property type="molecule type" value="Genomic_DNA"/>
</dbReference>
<keyword evidence="1" id="KW-0732">Signal</keyword>
<dbReference type="RefSeq" id="WP_124778086.1">
    <property type="nucleotide sequence ID" value="NZ_JBEZFR010000001.1"/>
</dbReference>
<feature type="chain" id="PRO_5018330198" description="N-acetylmuramoyl-L-alanine amidase" evidence="1">
    <location>
        <begin position="31"/>
        <end position="307"/>
    </location>
</feature>
<evidence type="ECO:0000256" key="1">
    <source>
        <dbReference type="SAM" id="SignalP"/>
    </source>
</evidence>
<feature type="signal peptide" evidence="1">
    <location>
        <begin position="1"/>
        <end position="30"/>
    </location>
</feature>
<name>A0A3N9W308_9ACTN</name>
<sequence>MPTPLPAVSPTRRGLLAAATLAMLGSGACADAKPKSDEQRGPDPELLIDELTAGLSRDNPYRDPDTGERAAARRAARSLVAGPSDGTDVDQIFGDLGFRAHRGADPTTGRPFDLYLATGSDDRSWGAVLVDRSATPGTVIEVPHPGFDINTEKLGLAVHRKVPASVLLVAGAHRQAAGGDADVAHNDRSLFHTLAVEFAKNGLDQIQLHGFADRNLPSSDAVVSTGSAPVTPVARRIADGLSGSGLNTCRAWVKKCGQLEGKTNEQGRAAAALEAVFIHLELSWSVRRDAEARDRVATVLADQVTVA</sequence>
<reference evidence="2 3" key="1">
    <citation type="submission" date="2018-05" db="EMBL/GenBank/DDBJ databases">
        <title>Micromonospora from Atacama Desert.</title>
        <authorList>
            <person name="Carro L."/>
            <person name="Goodfellow M."/>
            <person name="Klenk H.-P."/>
        </authorList>
    </citation>
    <scope>NUCLEOTIDE SEQUENCE [LARGE SCALE GENOMIC DNA]</scope>
    <source>
        <strain evidence="2 3">LB39</strain>
    </source>
</reference>
<dbReference type="AlphaFoldDB" id="A0A3N9W308"/>
<evidence type="ECO:0000313" key="3">
    <source>
        <dbReference type="Proteomes" id="UP000282312"/>
    </source>
</evidence>
<dbReference type="OrthoDB" id="5493436at2"/>
<protein>
    <recommendedName>
        <fullName evidence="4">N-acetylmuramoyl-L-alanine amidase</fullName>
    </recommendedName>
</protein>
<organism evidence="2 3">
    <name type="scientific">Micromonospora inaquosa</name>
    <dbReference type="NCBI Taxonomy" id="2203716"/>
    <lineage>
        <taxon>Bacteria</taxon>
        <taxon>Bacillati</taxon>
        <taxon>Actinomycetota</taxon>
        <taxon>Actinomycetes</taxon>
        <taxon>Micromonosporales</taxon>
        <taxon>Micromonosporaceae</taxon>
        <taxon>Micromonospora</taxon>
    </lineage>
</organism>
<keyword evidence="3" id="KW-1185">Reference proteome</keyword>
<gene>
    <name evidence="2" type="ORF">DLJ59_33345</name>
</gene>
<dbReference type="Proteomes" id="UP000282312">
    <property type="component" value="Unassembled WGS sequence"/>
</dbReference>
<evidence type="ECO:0008006" key="4">
    <source>
        <dbReference type="Google" id="ProtNLM"/>
    </source>
</evidence>